<dbReference type="EMBL" id="JAYKXP010000032">
    <property type="protein sequence ID" value="KAK7041737.1"/>
    <property type="molecule type" value="Genomic_DNA"/>
</dbReference>
<evidence type="ECO:0000313" key="2">
    <source>
        <dbReference type="Proteomes" id="UP001383192"/>
    </source>
</evidence>
<evidence type="ECO:0000313" key="1">
    <source>
        <dbReference type="EMBL" id="KAK7041737.1"/>
    </source>
</evidence>
<comment type="caution">
    <text evidence="1">The sequence shown here is derived from an EMBL/GenBank/DDBJ whole genome shotgun (WGS) entry which is preliminary data.</text>
</comment>
<organism evidence="1 2">
    <name type="scientific">Paramarasmius palmivorus</name>
    <dbReference type="NCBI Taxonomy" id="297713"/>
    <lineage>
        <taxon>Eukaryota</taxon>
        <taxon>Fungi</taxon>
        <taxon>Dikarya</taxon>
        <taxon>Basidiomycota</taxon>
        <taxon>Agaricomycotina</taxon>
        <taxon>Agaricomycetes</taxon>
        <taxon>Agaricomycetidae</taxon>
        <taxon>Agaricales</taxon>
        <taxon>Marasmiineae</taxon>
        <taxon>Marasmiaceae</taxon>
        <taxon>Paramarasmius</taxon>
    </lineage>
</organism>
<sequence>MAIPNTRLIRAREGWAPPKITSIAIGYARTTDVLEILTSQSFDSLTSFSWCGSFGEAFSTPSSPVAIRGLRELSCLGMASSYLSELFTSVTLPAITSIEIGEHRAGKDWKDETPLVALLERSKPPLRRLKFNFQNSRVAVEKVVHILRVCPDLTHLEVWVHCGFVGGLLDRLTITDKDDDQGVLVPKLAHLRLHELLNSSDAPWSKEMQEQIVCMAESRSSDAAHLTAISPLRALRVSASMLTFGISGLDIVYEEEKREFDRDAGLEARVHRLIEEGTECSLAWISHSLNG</sequence>
<keyword evidence="2" id="KW-1185">Reference proteome</keyword>
<dbReference type="AlphaFoldDB" id="A0AAW0CRW1"/>
<reference evidence="1 2" key="1">
    <citation type="submission" date="2024-01" db="EMBL/GenBank/DDBJ databases">
        <title>A draft genome for a cacao thread blight-causing isolate of Paramarasmius palmivorus.</title>
        <authorList>
            <person name="Baruah I.K."/>
            <person name="Bukari Y."/>
            <person name="Amoako-Attah I."/>
            <person name="Meinhardt L.W."/>
            <person name="Bailey B.A."/>
            <person name="Cohen S.P."/>
        </authorList>
    </citation>
    <scope>NUCLEOTIDE SEQUENCE [LARGE SCALE GENOMIC DNA]</scope>
    <source>
        <strain evidence="1 2">GH-12</strain>
    </source>
</reference>
<evidence type="ECO:0008006" key="3">
    <source>
        <dbReference type="Google" id="ProtNLM"/>
    </source>
</evidence>
<dbReference type="Proteomes" id="UP001383192">
    <property type="component" value="Unassembled WGS sequence"/>
</dbReference>
<proteinExistence type="predicted"/>
<name>A0AAW0CRW1_9AGAR</name>
<protein>
    <recommendedName>
        <fullName evidence="3">F-box protein</fullName>
    </recommendedName>
</protein>
<accession>A0AAW0CRW1</accession>
<gene>
    <name evidence="1" type="ORF">VNI00_009026</name>
</gene>